<dbReference type="Proteomes" id="UP000218437">
    <property type="component" value="Chromosome"/>
</dbReference>
<organism evidence="1 2">
    <name type="scientific">Janthinobacterium svalbardensis</name>
    <dbReference type="NCBI Taxonomy" id="368607"/>
    <lineage>
        <taxon>Bacteria</taxon>
        <taxon>Pseudomonadati</taxon>
        <taxon>Pseudomonadota</taxon>
        <taxon>Betaproteobacteria</taxon>
        <taxon>Burkholderiales</taxon>
        <taxon>Oxalobacteraceae</taxon>
        <taxon>Janthinobacterium</taxon>
    </lineage>
</organism>
<evidence type="ECO:0000313" key="1">
    <source>
        <dbReference type="EMBL" id="ATD61911.1"/>
    </source>
</evidence>
<protein>
    <submittedName>
        <fullName evidence="1">Uncharacterized protein</fullName>
    </submittedName>
</protein>
<proteinExistence type="predicted"/>
<sequence>MKPLVFLDFDDVIAIHPDYTSGVVVAALRSGNPHLAIELWANVFHQELRANLARLHDEFEPSYVISSTWSTYLSRDEIQEALMRGGLGFVAASLHSNWRSATEVGSYRVTDIVAWLQANGATRPFAYVILDDFSSGRTLLDSVLGPKTVFCDEWVGFTEIQLERARAILLAQRKHEPTQGDTATLAKGVTFRMPGS</sequence>
<gene>
    <name evidence="1" type="ORF">CNX70_18385</name>
</gene>
<dbReference type="AlphaFoldDB" id="A0A290WYG0"/>
<accession>A0A290WYG0</accession>
<reference evidence="1 2" key="1">
    <citation type="submission" date="2017-09" db="EMBL/GenBank/DDBJ databases">
        <title>Complete genome sequence of Janthinobacterium svalbardensis PAMC 27463.</title>
        <authorList>
            <person name="Cho Y.-J."/>
            <person name="Cho A."/>
            <person name="Kim O.-S."/>
            <person name="Lee J.-I."/>
        </authorList>
    </citation>
    <scope>NUCLEOTIDE SEQUENCE [LARGE SCALE GENOMIC DNA]</scope>
    <source>
        <strain evidence="1 2">PAMC 27463</strain>
    </source>
</reference>
<name>A0A290WYG0_9BURK</name>
<evidence type="ECO:0000313" key="2">
    <source>
        <dbReference type="Proteomes" id="UP000218437"/>
    </source>
</evidence>
<dbReference type="EMBL" id="CP023422">
    <property type="protein sequence ID" value="ATD61911.1"/>
    <property type="molecule type" value="Genomic_DNA"/>
</dbReference>
<dbReference type="Pfam" id="PF18143">
    <property type="entry name" value="HAD_SAK_2"/>
    <property type="match status" value="1"/>
</dbReference>
<dbReference type="RefSeq" id="WP_096235940.1">
    <property type="nucleotide sequence ID" value="NZ_CP023422.1"/>
</dbReference>
<keyword evidence="2" id="KW-1185">Reference proteome</keyword>
<dbReference type="KEGG" id="jsv:CNX70_18385"/>